<dbReference type="STRING" id="6669.E9H2F3"/>
<dbReference type="OrthoDB" id="6776294at2759"/>
<proteinExistence type="predicted"/>
<dbReference type="PANTHER" id="PTHR34153">
    <property type="entry name" value="SI:CH211-262H13.3-RELATED-RELATED"/>
    <property type="match status" value="1"/>
</dbReference>
<accession>E9H2F3</accession>
<dbReference type="InterPro" id="IPR032071">
    <property type="entry name" value="DUF4806"/>
</dbReference>
<dbReference type="PANTHER" id="PTHR34153:SF2">
    <property type="entry name" value="SI:CH211-262H13.3-RELATED"/>
    <property type="match status" value="1"/>
</dbReference>
<name>E9H2F3_DAPPU</name>
<protein>
    <recommendedName>
        <fullName evidence="2">DUF4806 domain-containing protein</fullName>
    </recommendedName>
</protein>
<dbReference type="Pfam" id="PF16064">
    <property type="entry name" value="DUF4806"/>
    <property type="match status" value="1"/>
</dbReference>
<evidence type="ECO:0000259" key="2">
    <source>
        <dbReference type="Pfam" id="PF16064"/>
    </source>
</evidence>
<feature type="region of interest" description="Disordered" evidence="1">
    <location>
        <begin position="348"/>
        <end position="368"/>
    </location>
</feature>
<keyword evidence="4" id="KW-1185">Reference proteome</keyword>
<dbReference type="HOGENOM" id="CLU_752869_0_0_1"/>
<evidence type="ECO:0000313" key="3">
    <source>
        <dbReference type="EMBL" id="EFX74079.1"/>
    </source>
</evidence>
<gene>
    <name evidence="3" type="ORF">DAPPUDRAFT_109251</name>
</gene>
<evidence type="ECO:0000313" key="4">
    <source>
        <dbReference type="Proteomes" id="UP000000305"/>
    </source>
</evidence>
<dbReference type="InParanoid" id="E9H2F3"/>
<evidence type="ECO:0000256" key="1">
    <source>
        <dbReference type="SAM" id="MobiDB-lite"/>
    </source>
</evidence>
<dbReference type="KEGG" id="dpx:DAPPUDRAFT_109251"/>
<reference evidence="3 4" key="1">
    <citation type="journal article" date="2011" name="Science">
        <title>The ecoresponsive genome of Daphnia pulex.</title>
        <authorList>
            <person name="Colbourne J.K."/>
            <person name="Pfrender M.E."/>
            <person name="Gilbert D."/>
            <person name="Thomas W.K."/>
            <person name="Tucker A."/>
            <person name="Oakley T.H."/>
            <person name="Tokishita S."/>
            <person name="Aerts A."/>
            <person name="Arnold G.J."/>
            <person name="Basu M.K."/>
            <person name="Bauer D.J."/>
            <person name="Caceres C.E."/>
            <person name="Carmel L."/>
            <person name="Casola C."/>
            <person name="Choi J.H."/>
            <person name="Detter J.C."/>
            <person name="Dong Q."/>
            <person name="Dusheyko S."/>
            <person name="Eads B.D."/>
            <person name="Frohlich T."/>
            <person name="Geiler-Samerotte K.A."/>
            <person name="Gerlach D."/>
            <person name="Hatcher P."/>
            <person name="Jogdeo S."/>
            <person name="Krijgsveld J."/>
            <person name="Kriventseva E.V."/>
            <person name="Kultz D."/>
            <person name="Laforsch C."/>
            <person name="Lindquist E."/>
            <person name="Lopez J."/>
            <person name="Manak J.R."/>
            <person name="Muller J."/>
            <person name="Pangilinan J."/>
            <person name="Patwardhan R.P."/>
            <person name="Pitluck S."/>
            <person name="Pritham E.J."/>
            <person name="Rechtsteiner A."/>
            <person name="Rho M."/>
            <person name="Rogozin I.B."/>
            <person name="Sakarya O."/>
            <person name="Salamov A."/>
            <person name="Schaack S."/>
            <person name="Shapiro H."/>
            <person name="Shiga Y."/>
            <person name="Skalitzky C."/>
            <person name="Smith Z."/>
            <person name="Souvorov A."/>
            <person name="Sung W."/>
            <person name="Tang Z."/>
            <person name="Tsuchiya D."/>
            <person name="Tu H."/>
            <person name="Vos H."/>
            <person name="Wang M."/>
            <person name="Wolf Y.I."/>
            <person name="Yamagata H."/>
            <person name="Yamada T."/>
            <person name="Ye Y."/>
            <person name="Shaw J.R."/>
            <person name="Andrews J."/>
            <person name="Crease T.J."/>
            <person name="Tang H."/>
            <person name="Lucas S.M."/>
            <person name="Robertson H.M."/>
            <person name="Bork P."/>
            <person name="Koonin E.V."/>
            <person name="Zdobnov E.M."/>
            <person name="Grigoriev I.V."/>
            <person name="Lynch M."/>
            <person name="Boore J.L."/>
        </authorList>
    </citation>
    <scope>NUCLEOTIDE SEQUENCE [LARGE SCALE GENOMIC DNA]</scope>
</reference>
<dbReference type="Proteomes" id="UP000000305">
    <property type="component" value="Unassembled WGS sequence"/>
</dbReference>
<dbReference type="AlphaFoldDB" id="E9H2F3"/>
<organism evidence="3 4">
    <name type="scientific">Daphnia pulex</name>
    <name type="common">Water flea</name>
    <dbReference type="NCBI Taxonomy" id="6669"/>
    <lineage>
        <taxon>Eukaryota</taxon>
        <taxon>Metazoa</taxon>
        <taxon>Ecdysozoa</taxon>
        <taxon>Arthropoda</taxon>
        <taxon>Crustacea</taxon>
        <taxon>Branchiopoda</taxon>
        <taxon>Diplostraca</taxon>
        <taxon>Cladocera</taxon>
        <taxon>Anomopoda</taxon>
        <taxon>Daphniidae</taxon>
        <taxon>Daphnia</taxon>
    </lineage>
</organism>
<sequence length="368" mass="41146">MEPQPNYSGYCNLGMPPFWDHNSNHSNSFPQSYTPPPSYDFSTQSMGYGSSSGHSSQFVAQSYGMPSTSVQGMRESPSTAHEFPVSAPNISQSVHQRYQHQGMSTSVQGMRYLTPAPSPSPGHESPVSAPNIAQSVHQRYQHQGMSTSVQGMHYLTPAPSPSPGHDLPANEFDDHTADWVVPLHGKVSQKKEMFMSALAKINDKLSVIEKSMKPISDEESSDIGDEFKALPLKTFEEFHSFQKQIKKDAVIYKKLVSRIRLLGKKNSKNSAADYVRRAWATVFADSLSKDVNWLGRRDKRVNNGSGKKGISSCVITKAVFDGIRSNKSFLEMEYEFFVRETKQHLRNAKPRFDSAKMDPQSDEDTDDH</sequence>
<feature type="domain" description="DUF4806" evidence="2">
    <location>
        <begin position="230"/>
        <end position="313"/>
    </location>
</feature>
<dbReference type="EMBL" id="GL732586">
    <property type="protein sequence ID" value="EFX74079.1"/>
    <property type="molecule type" value="Genomic_DNA"/>
</dbReference>